<name>A0ABD2WT95_9HYME</name>
<reference evidence="2 3" key="1">
    <citation type="journal article" date="2024" name="bioRxiv">
        <title>A reference genome for Trichogramma kaykai: A tiny desert-dwelling parasitoid wasp with competing sex-ratio distorters.</title>
        <authorList>
            <person name="Culotta J."/>
            <person name="Lindsey A.R."/>
        </authorList>
    </citation>
    <scope>NUCLEOTIDE SEQUENCE [LARGE SCALE GENOMIC DNA]</scope>
    <source>
        <strain evidence="2 3">KSX58</strain>
    </source>
</reference>
<protein>
    <submittedName>
        <fullName evidence="2">Uncharacterized protein</fullName>
    </submittedName>
</protein>
<evidence type="ECO:0000313" key="2">
    <source>
        <dbReference type="EMBL" id="KAL3395985.1"/>
    </source>
</evidence>
<feature type="region of interest" description="Disordered" evidence="1">
    <location>
        <begin position="1"/>
        <end position="29"/>
    </location>
</feature>
<dbReference type="Proteomes" id="UP001627154">
    <property type="component" value="Unassembled WGS sequence"/>
</dbReference>
<organism evidence="2 3">
    <name type="scientific">Trichogramma kaykai</name>
    <dbReference type="NCBI Taxonomy" id="54128"/>
    <lineage>
        <taxon>Eukaryota</taxon>
        <taxon>Metazoa</taxon>
        <taxon>Ecdysozoa</taxon>
        <taxon>Arthropoda</taxon>
        <taxon>Hexapoda</taxon>
        <taxon>Insecta</taxon>
        <taxon>Pterygota</taxon>
        <taxon>Neoptera</taxon>
        <taxon>Endopterygota</taxon>
        <taxon>Hymenoptera</taxon>
        <taxon>Apocrita</taxon>
        <taxon>Proctotrupomorpha</taxon>
        <taxon>Chalcidoidea</taxon>
        <taxon>Trichogrammatidae</taxon>
        <taxon>Trichogramma</taxon>
    </lineage>
</organism>
<comment type="caution">
    <text evidence="2">The sequence shown here is derived from an EMBL/GenBank/DDBJ whole genome shotgun (WGS) entry which is preliminary data.</text>
</comment>
<keyword evidence="3" id="KW-1185">Reference proteome</keyword>
<evidence type="ECO:0000256" key="1">
    <source>
        <dbReference type="SAM" id="MobiDB-lite"/>
    </source>
</evidence>
<dbReference type="EMBL" id="JBJJXI010000074">
    <property type="protein sequence ID" value="KAL3395985.1"/>
    <property type="molecule type" value="Genomic_DNA"/>
</dbReference>
<evidence type="ECO:0000313" key="3">
    <source>
        <dbReference type="Proteomes" id="UP001627154"/>
    </source>
</evidence>
<sequence>MSTSNDRSYEYDDNGQVQVKEEPSVTRTSTGDNYVLDLVNSCKVENLETPTLHELSATSVYLQIVSAI</sequence>
<accession>A0ABD2WT95</accession>
<gene>
    <name evidence="2" type="ORF">TKK_009861</name>
</gene>
<dbReference type="AlphaFoldDB" id="A0ABD2WT95"/>
<proteinExistence type="predicted"/>